<name>A0A6A6VB25_9PLEO</name>
<feature type="compositionally biased region" description="Polar residues" evidence="1">
    <location>
        <begin position="403"/>
        <end position="412"/>
    </location>
</feature>
<dbReference type="Proteomes" id="UP000799440">
    <property type="component" value="Unassembled WGS sequence"/>
</dbReference>
<reference evidence="2" key="1">
    <citation type="journal article" date="2020" name="Stud. Mycol.">
        <title>101 Dothideomycetes genomes: a test case for predicting lifestyles and emergence of pathogens.</title>
        <authorList>
            <person name="Haridas S."/>
            <person name="Albert R."/>
            <person name="Binder M."/>
            <person name="Bloem J."/>
            <person name="Labutti K."/>
            <person name="Salamov A."/>
            <person name="Andreopoulos B."/>
            <person name="Baker S."/>
            <person name="Barry K."/>
            <person name="Bills G."/>
            <person name="Bluhm B."/>
            <person name="Cannon C."/>
            <person name="Castanera R."/>
            <person name="Culley D."/>
            <person name="Daum C."/>
            <person name="Ezra D."/>
            <person name="Gonzalez J."/>
            <person name="Henrissat B."/>
            <person name="Kuo A."/>
            <person name="Liang C."/>
            <person name="Lipzen A."/>
            <person name="Lutzoni F."/>
            <person name="Magnuson J."/>
            <person name="Mondo S."/>
            <person name="Nolan M."/>
            <person name="Ohm R."/>
            <person name="Pangilinan J."/>
            <person name="Park H.-J."/>
            <person name="Ramirez L."/>
            <person name="Alfaro M."/>
            <person name="Sun H."/>
            <person name="Tritt A."/>
            <person name="Yoshinaga Y."/>
            <person name="Zwiers L.-H."/>
            <person name="Turgeon B."/>
            <person name="Goodwin S."/>
            <person name="Spatafora J."/>
            <person name="Crous P."/>
            <person name="Grigoriev I."/>
        </authorList>
    </citation>
    <scope>NUCLEOTIDE SEQUENCE</scope>
    <source>
        <strain evidence="2">CBS 119925</strain>
    </source>
</reference>
<organism evidence="2 3">
    <name type="scientific">Sporormia fimetaria CBS 119925</name>
    <dbReference type="NCBI Taxonomy" id="1340428"/>
    <lineage>
        <taxon>Eukaryota</taxon>
        <taxon>Fungi</taxon>
        <taxon>Dikarya</taxon>
        <taxon>Ascomycota</taxon>
        <taxon>Pezizomycotina</taxon>
        <taxon>Dothideomycetes</taxon>
        <taxon>Pleosporomycetidae</taxon>
        <taxon>Pleosporales</taxon>
        <taxon>Sporormiaceae</taxon>
        <taxon>Sporormia</taxon>
    </lineage>
</organism>
<feature type="compositionally biased region" description="Low complexity" evidence="1">
    <location>
        <begin position="425"/>
        <end position="436"/>
    </location>
</feature>
<evidence type="ECO:0000313" key="2">
    <source>
        <dbReference type="EMBL" id="KAF2747802.1"/>
    </source>
</evidence>
<gene>
    <name evidence="2" type="ORF">M011DRAFT_525974</name>
</gene>
<keyword evidence="3" id="KW-1185">Reference proteome</keyword>
<dbReference type="AlphaFoldDB" id="A0A6A6VB25"/>
<dbReference type="EMBL" id="MU006571">
    <property type="protein sequence ID" value="KAF2747802.1"/>
    <property type="molecule type" value="Genomic_DNA"/>
</dbReference>
<evidence type="ECO:0000313" key="3">
    <source>
        <dbReference type="Proteomes" id="UP000799440"/>
    </source>
</evidence>
<evidence type="ECO:0000256" key="1">
    <source>
        <dbReference type="SAM" id="MobiDB-lite"/>
    </source>
</evidence>
<sequence>MHGPHASDTSCDWCVPTPLPASQDHDQHLQSSKRSSSSPSWMGPVWWRDFAYNGRRARLRMATGSVGNVNARDFARLLSGPMIEVVVGRGETKRKWNIHRNLLDHQNSDLLDEELGDGEQTRLELPDHDPAGFELLVKWLYQGKLDDVGNFAGPDQKYEYATNCQKLYLICERFGLEQLKNVAIDQYRRGLNLSELVPDADEINDVYRRSAPGSQWRKLMTQIAARQIMDPDSRRNVSAYRECFEDNPDFAIELVTAIKEGIGGTLLDDPTEEGNECDYHDHESVPDCHLKGKGIQKQDLKNPTLRPDLISSNSDPHVMTARRPLLHDQPRLILKPPPRRARRQDGTDTGPLRRRLTLPAASTTEMSTDTAVMVPKSLSNKSSPASQKHKWQKPVLPHGRSPHSPSTENQRPVQGVRPPSFAVDSRSTSSSSSSNSDGNNVATGAANSAIASWKSDTDGDASRSFWDWSRLGRIGIISRKSEPPLTLMTSKAATSAVSGVLQSWGELDTSSGSLDESVTFSSMQIAPSIWASEQRGQSGSDRPTGLGISAVSAVEIDPSFFAQTKGSSDDLVAASSTITGTPSPRAFGQEDVTTEHDSDTSVPATPSPPAKRTVKRSAARQTSSKFSENHKAAPQPKNQSKKTPDHNSNADFDRIPTYKIALAGRLLSPRPQKSGH</sequence>
<feature type="region of interest" description="Disordered" evidence="1">
    <location>
        <begin position="293"/>
        <end position="443"/>
    </location>
</feature>
<protein>
    <recommendedName>
        <fullName evidence="4">BTB domain-containing protein</fullName>
    </recommendedName>
</protein>
<evidence type="ECO:0008006" key="4">
    <source>
        <dbReference type="Google" id="ProtNLM"/>
    </source>
</evidence>
<feature type="compositionally biased region" description="Polar residues" evidence="1">
    <location>
        <begin position="360"/>
        <end position="370"/>
    </location>
</feature>
<proteinExistence type="predicted"/>
<accession>A0A6A6VB25</accession>
<feature type="region of interest" description="Disordered" evidence="1">
    <location>
        <begin position="572"/>
        <end position="656"/>
    </location>
</feature>
<dbReference type="InterPro" id="IPR011333">
    <property type="entry name" value="SKP1/BTB/POZ_sf"/>
</dbReference>
<dbReference type="Gene3D" id="3.30.710.10">
    <property type="entry name" value="Potassium Channel Kv1.1, Chain A"/>
    <property type="match status" value="1"/>
</dbReference>
<feature type="compositionally biased region" description="Polar residues" evidence="1">
    <location>
        <begin position="377"/>
        <end position="386"/>
    </location>
</feature>
<dbReference type="CDD" id="cd18186">
    <property type="entry name" value="BTB_POZ_ZBTB_KLHL-like"/>
    <property type="match status" value="1"/>
</dbReference>
<dbReference type="OrthoDB" id="194443at2759"/>
<dbReference type="PANTHER" id="PTHR47843">
    <property type="entry name" value="BTB DOMAIN-CONTAINING PROTEIN-RELATED"/>
    <property type="match status" value="1"/>
</dbReference>